<evidence type="ECO:0000313" key="1">
    <source>
        <dbReference type="EMBL" id="PAU45224.1"/>
    </source>
</evidence>
<gene>
    <name evidence="1" type="ORF">CK936_30600</name>
</gene>
<sequence>MLVIGNHTVRGTLDGKEHEVLDAVRDAYVAHAVGDTAVPHSVFLRFPADDTNRIIGLPAYLGGGTQVAGMKWISSFPGNVASGLQRASAAIILNSLRTGQPEALIEGSTISARRTAASAALAARTMPGEAPDTGVSLIGCGVINAEVLRFLKVVAPELRTVRLFDLDRARAEAFAAAHATGLAVEFAESADDALGAHRLVSVATTASTPHTGLGHCRPGTLVLHLSLRDLTPEAILGSVNVVDDADHVCRASTSLHLAEQRAGNRDFITAALGDTLATGRPHPRDPREVTVFSPFGLGILDLALANLVREAAEKEGTGVRLTDFLPEA</sequence>
<dbReference type="Proteomes" id="UP000218944">
    <property type="component" value="Unassembled WGS sequence"/>
</dbReference>
<dbReference type="GO" id="GO:0005737">
    <property type="term" value="C:cytoplasm"/>
    <property type="evidence" value="ECO:0007669"/>
    <property type="project" value="TreeGrafter"/>
</dbReference>
<dbReference type="InterPro" id="IPR023401">
    <property type="entry name" value="ODC_N"/>
</dbReference>
<dbReference type="EMBL" id="NSJV01000574">
    <property type="protein sequence ID" value="PAU45224.1"/>
    <property type="molecule type" value="Genomic_DNA"/>
</dbReference>
<organism evidence="1 2">
    <name type="scientific">Streptomyces albireticuli</name>
    <dbReference type="NCBI Taxonomy" id="1940"/>
    <lineage>
        <taxon>Bacteria</taxon>
        <taxon>Bacillati</taxon>
        <taxon>Actinomycetota</taxon>
        <taxon>Actinomycetes</taxon>
        <taxon>Kitasatosporales</taxon>
        <taxon>Streptomycetaceae</taxon>
        <taxon>Streptomyces</taxon>
    </lineage>
</organism>
<protein>
    <submittedName>
        <fullName evidence="1">2,3-diaminopropionate biosynthesis protein SbnB</fullName>
    </submittedName>
</protein>
<dbReference type="PIRSF" id="PIRSF001439">
    <property type="entry name" value="CryM"/>
    <property type="match status" value="1"/>
</dbReference>
<dbReference type="GO" id="GO:0019290">
    <property type="term" value="P:siderophore biosynthetic process"/>
    <property type="evidence" value="ECO:0007669"/>
    <property type="project" value="InterPro"/>
</dbReference>
<reference evidence="1 2" key="1">
    <citation type="submission" date="2017-08" db="EMBL/GenBank/DDBJ databases">
        <title>Genome sequence of Streptomyces albireticuli NRRL B-1670.</title>
        <authorList>
            <person name="Graham D.E."/>
            <person name="Mahan K.M."/>
            <person name="Klingeman D.M."/>
            <person name="Hettich R.L."/>
            <person name="Parry R.J."/>
            <person name="Spain J.C."/>
        </authorList>
    </citation>
    <scope>NUCLEOTIDE SEQUENCE [LARGE SCALE GENOMIC DNA]</scope>
    <source>
        <strain evidence="1 2">NRRL B-1670</strain>
    </source>
</reference>
<dbReference type="InterPro" id="IPR003462">
    <property type="entry name" value="ODC_Mu_crystall"/>
</dbReference>
<dbReference type="PANTHER" id="PTHR13812:SF19">
    <property type="entry name" value="KETIMINE REDUCTASE MU-CRYSTALLIN"/>
    <property type="match status" value="1"/>
</dbReference>
<dbReference type="GO" id="GO:0016639">
    <property type="term" value="F:oxidoreductase activity, acting on the CH-NH2 group of donors, NAD or NADP as acceptor"/>
    <property type="evidence" value="ECO:0007669"/>
    <property type="project" value="InterPro"/>
</dbReference>
<comment type="caution">
    <text evidence="1">The sequence shown here is derived from an EMBL/GenBank/DDBJ whole genome shotgun (WGS) entry which is preliminary data.</text>
</comment>
<keyword evidence="2" id="KW-1185">Reference proteome</keyword>
<dbReference type="Gene3D" id="3.30.1780.10">
    <property type="entry name" value="ornithine cyclodeaminase, domain 1"/>
    <property type="match status" value="1"/>
</dbReference>
<proteinExistence type="predicted"/>
<dbReference type="Pfam" id="PF02423">
    <property type="entry name" value="OCD_Mu_crystall"/>
    <property type="match status" value="1"/>
</dbReference>
<dbReference type="InterPro" id="IPR023866">
    <property type="entry name" value="SbnB"/>
</dbReference>
<evidence type="ECO:0000313" key="2">
    <source>
        <dbReference type="Proteomes" id="UP000218944"/>
    </source>
</evidence>
<dbReference type="PANTHER" id="PTHR13812">
    <property type="entry name" value="KETIMINE REDUCTASE MU-CRYSTALLIN"/>
    <property type="match status" value="1"/>
</dbReference>
<dbReference type="RefSeq" id="WP_095584193.1">
    <property type="nucleotide sequence ID" value="NZ_JAJQQS010000010.1"/>
</dbReference>
<dbReference type="NCBIfam" id="TIGR03944">
    <property type="entry name" value="dehyd_SbnB_fam"/>
    <property type="match status" value="1"/>
</dbReference>
<dbReference type="AlphaFoldDB" id="A0A2A2D137"/>
<dbReference type="Gene3D" id="3.40.50.720">
    <property type="entry name" value="NAD(P)-binding Rossmann-like Domain"/>
    <property type="match status" value="1"/>
</dbReference>
<dbReference type="InterPro" id="IPR036291">
    <property type="entry name" value="NAD(P)-bd_dom_sf"/>
</dbReference>
<accession>A0A2A2D137</accession>
<dbReference type="SUPFAM" id="SSF51735">
    <property type="entry name" value="NAD(P)-binding Rossmann-fold domains"/>
    <property type="match status" value="1"/>
</dbReference>
<name>A0A2A2D137_9ACTN</name>